<evidence type="ECO:0000256" key="4">
    <source>
        <dbReference type="ARBA" id="ARBA00023274"/>
    </source>
</evidence>
<dbReference type="OrthoDB" id="1918956at2759"/>
<dbReference type="GO" id="GO:0005840">
    <property type="term" value="C:ribosome"/>
    <property type="evidence" value="ECO:0007669"/>
    <property type="project" value="UniProtKB-KW"/>
</dbReference>
<dbReference type="PANTHER" id="PTHR35108">
    <property type="entry name" value="30S RIBOSOMAL PROTEIN 3, CHLOROPLASTIC"/>
    <property type="match status" value="1"/>
</dbReference>
<evidence type="ECO:0000256" key="2">
    <source>
        <dbReference type="ARBA" id="ARBA00011458"/>
    </source>
</evidence>
<dbReference type="EMBL" id="CAJGYO010000011">
    <property type="protein sequence ID" value="CAD6260656.1"/>
    <property type="molecule type" value="Genomic_DNA"/>
</dbReference>
<name>A0A811QWC9_9POAL</name>
<feature type="region of interest" description="Disordered" evidence="6">
    <location>
        <begin position="1"/>
        <end position="37"/>
    </location>
</feature>
<dbReference type="GO" id="GO:1990904">
    <property type="term" value="C:ribonucleoprotein complex"/>
    <property type="evidence" value="ECO:0007669"/>
    <property type="project" value="UniProtKB-KW"/>
</dbReference>
<protein>
    <recommendedName>
        <fullName evidence="5">30S ribosomal protein 3, chloroplastic</fullName>
    </recommendedName>
</protein>
<evidence type="ECO:0000256" key="1">
    <source>
        <dbReference type="ARBA" id="ARBA00008561"/>
    </source>
</evidence>
<dbReference type="InterPro" id="IPR006924">
    <property type="entry name" value="Ribosomal_cS23-like"/>
</dbReference>
<keyword evidence="4" id="KW-0687">Ribonucleoprotein</keyword>
<evidence type="ECO:0000313" key="8">
    <source>
        <dbReference type="Proteomes" id="UP000604825"/>
    </source>
</evidence>
<dbReference type="InterPro" id="IPR038447">
    <property type="entry name" value="PSRP-3/Ycf65_sf"/>
</dbReference>
<reference evidence="7" key="1">
    <citation type="submission" date="2020-10" db="EMBL/GenBank/DDBJ databases">
        <authorList>
            <person name="Han B."/>
            <person name="Lu T."/>
            <person name="Zhao Q."/>
            <person name="Huang X."/>
            <person name="Zhao Y."/>
        </authorList>
    </citation>
    <scope>NUCLEOTIDE SEQUENCE</scope>
</reference>
<keyword evidence="8" id="KW-1185">Reference proteome</keyword>
<dbReference type="GO" id="GO:0003735">
    <property type="term" value="F:structural constituent of ribosome"/>
    <property type="evidence" value="ECO:0007669"/>
    <property type="project" value="InterPro"/>
</dbReference>
<dbReference type="PANTHER" id="PTHR35108:SF1">
    <property type="entry name" value="OS04G0461100 PROTEIN"/>
    <property type="match status" value="1"/>
</dbReference>
<gene>
    <name evidence="7" type="ORF">NCGR_LOCUS44082</name>
</gene>
<comment type="caution">
    <text evidence="7">The sequence shown here is derived from an EMBL/GenBank/DDBJ whole genome shotgun (WGS) entry which is preliminary data.</text>
</comment>
<evidence type="ECO:0000313" key="7">
    <source>
        <dbReference type="EMBL" id="CAD6260656.1"/>
    </source>
</evidence>
<dbReference type="Gene3D" id="3.30.390.140">
    <property type="match status" value="1"/>
</dbReference>
<comment type="subunit">
    <text evidence="2">Part of the 30S ribosomal subunit.</text>
</comment>
<dbReference type="GO" id="GO:0006412">
    <property type="term" value="P:translation"/>
    <property type="evidence" value="ECO:0007669"/>
    <property type="project" value="InterPro"/>
</dbReference>
<sequence>MLPMAVHPTTTPALSPRVRVSPPRSSSSLAATSSSPCSRTVSFKSRRLPLCLLRSVVAAAAAAADAVGAEEEEVQLGGGVDAVDEEEAENKVVVPKRQDPMLVLKFIWMEKNIGIALDQLVPGYGSIPLSPYYFWPRKDAWEELRAKLEEKEWISQKQMIILLNQATDIINLWQQGGGSLST</sequence>
<accession>A0A811QWC9</accession>
<dbReference type="AlphaFoldDB" id="A0A811QWC9"/>
<evidence type="ECO:0000256" key="5">
    <source>
        <dbReference type="ARBA" id="ARBA00035379"/>
    </source>
</evidence>
<proteinExistence type="inferred from homology"/>
<feature type="compositionally biased region" description="Low complexity" evidence="6">
    <location>
        <begin position="12"/>
        <end position="37"/>
    </location>
</feature>
<evidence type="ECO:0000256" key="6">
    <source>
        <dbReference type="SAM" id="MobiDB-lite"/>
    </source>
</evidence>
<evidence type="ECO:0000256" key="3">
    <source>
        <dbReference type="ARBA" id="ARBA00022980"/>
    </source>
</evidence>
<comment type="similarity">
    <text evidence="1">Belongs to the chloroplast-specific ribosomal protein cS23 family.</text>
</comment>
<keyword evidence="3" id="KW-0689">Ribosomal protein</keyword>
<dbReference type="Pfam" id="PF04839">
    <property type="entry name" value="PSRP-3_Ycf65"/>
    <property type="match status" value="1"/>
</dbReference>
<organism evidence="7 8">
    <name type="scientific">Miscanthus lutarioriparius</name>
    <dbReference type="NCBI Taxonomy" id="422564"/>
    <lineage>
        <taxon>Eukaryota</taxon>
        <taxon>Viridiplantae</taxon>
        <taxon>Streptophyta</taxon>
        <taxon>Embryophyta</taxon>
        <taxon>Tracheophyta</taxon>
        <taxon>Spermatophyta</taxon>
        <taxon>Magnoliopsida</taxon>
        <taxon>Liliopsida</taxon>
        <taxon>Poales</taxon>
        <taxon>Poaceae</taxon>
        <taxon>PACMAD clade</taxon>
        <taxon>Panicoideae</taxon>
        <taxon>Andropogonodae</taxon>
        <taxon>Andropogoneae</taxon>
        <taxon>Saccharinae</taxon>
        <taxon>Miscanthus</taxon>
    </lineage>
</organism>
<dbReference type="Proteomes" id="UP000604825">
    <property type="component" value="Unassembled WGS sequence"/>
</dbReference>